<proteinExistence type="predicted"/>
<dbReference type="PROSITE" id="PS51502">
    <property type="entry name" value="S_R_A_B_BARREL"/>
    <property type="match status" value="1"/>
</dbReference>
<dbReference type="EMBL" id="JYIV01000027">
    <property type="protein sequence ID" value="KJL21209.1"/>
    <property type="molecule type" value="Genomic_DNA"/>
</dbReference>
<evidence type="ECO:0000259" key="1">
    <source>
        <dbReference type="PROSITE" id="PS51502"/>
    </source>
</evidence>
<dbReference type="InterPro" id="IPR011008">
    <property type="entry name" value="Dimeric_a/b-barrel"/>
</dbReference>
<dbReference type="PATRIC" id="fig|82380.10.peg.2235"/>
<dbReference type="OrthoDB" id="6637496at2"/>
<accession>A0A0F0KLB1</accession>
<dbReference type="AlphaFoldDB" id="A0A0F0KLB1"/>
<name>A0A0F0KLB1_9MICO</name>
<organism evidence="2 3">
    <name type="scientific">Microbacterium oxydans</name>
    <dbReference type="NCBI Taxonomy" id="82380"/>
    <lineage>
        <taxon>Bacteria</taxon>
        <taxon>Bacillati</taxon>
        <taxon>Actinomycetota</taxon>
        <taxon>Actinomycetes</taxon>
        <taxon>Micrococcales</taxon>
        <taxon>Microbacteriaceae</taxon>
        <taxon>Microbacterium</taxon>
    </lineage>
</organism>
<comment type="caution">
    <text evidence="2">The sequence shown here is derived from an EMBL/GenBank/DDBJ whole genome shotgun (WGS) entry which is preliminary data.</text>
</comment>
<dbReference type="Pfam" id="PF07876">
    <property type="entry name" value="Dabb"/>
    <property type="match status" value="1"/>
</dbReference>
<protein>
    <submittedName>
        <fullName evidence="2">Stress responsive A/B Barrel Domain protein</fullName>
    </submittedName>
</protein>
<feature type="domain" description="Stress-response A/B barrel" evidence="1">
    <location>
        <begin position="3"/>
        <end position="98"/>
    </location>
</feature>
<dbReference type="RefSeq" id="WP_045264107.1">
    <property type="nucleotide sequence ID" value="NZ_JYIV01000027.1"/>
</dbReference>
<dbReference type="PANTHER" id="PTHR37832">
    <property type="entry name" value="BLL2683 PROTEIN"/>
    <property type="match status" value="1"/>
</dbReference>
<evidence type="ECO:0000313" key="3">
    <source>
        <dbReference type="Proteomes" id="UP000033725"/>
    </source>
</evidence>
<dbReference type="Proteomes" id="UP000033725">
    <property type="component" value="Unassembled WGS sequence"/>
</dbReference>
<reference evidence="2 3" key="1">
    <citation type="submission" date="2015-02" db="EMBL/GenBank/DDBJ databases">
        <title>Draft genome sequences of ten Microbacterium spp. with emphasis on heavy metal contaminated environments.</title>
        <authorList>
            <person name="Corretto E."/>
        </authorList>
    </citation>
    <scope>NUCLEOTIDE SEQUENCE [LARGE SCALE GENOMIC DNA]</scope>
    <source>
        <strain evidence="2 3">BEL163</strain>
    </source>
</reference>
<evidence type="ECO:0000313" key="2">
    <source>
        <dbReference type="EMBL" id="KJL21209.1"/>
    </source>
</evidence>
<dbReference type="PANTHER" id="PTHR37832:SF1">
    <property type="entry name" value="STRESS-RESPONSE A_B BARREL DOMAIN-CONTAINING PROTEIN"/>
    <property type="match status" value="1"/>
</dbReference>
<dbReference type="SUPFAM" id="SSF54909">
    <property type="entry name" value="Dimeric alpha+beta barrel"/>
    <property type="match status" value="1"/>
</dbReference>
<gene>
    <name evidence="2" type="ORF">RN51_02223</name>
</gene>
<dbReference type="SMART" id="SM00886">
    <property type="entry name" value="Dabb"/>
    <property type="match status" value="1"/>
</dbReference>
<sequence>MTIRHVVTWKLAAEDKAERAAQAVEVARRLNALDGVVPQLLSISAGANVAYPDVNWDVTLVADFASVDAIDEYQVHPAHEEVAAYIRSVVASRVAVDFEV</sequence>
<dbReference type="Gene3D" id="3.30.70.100">
    <property type="match status" value="1"/>
</dbReference>
<dbReference type="InterPro" id="IPR013097">
    <property type="entry name" value="Dabb"/>
</dbReference>